<dbReference type="InterPro" id="IPR037056">
    <property type="entry name" value="RNase_H1_N_sf"/>
</dbReference>
<dbReference type="Pfam" id="PF01693">
    <property type="entry name" value="Cauli_VI"/>
    <property type="match status" value="1"/>
</dbReference>
<dbReference type="AlphaFoldDB" id="A0A167RGN2"/>
<organism evidence="3 4">
    <name type="scientific">Calocera viscosa (strain TUFC12733)</name>
    <dbReference type="NCBI Taxonomy" id="1330018"/>
    <lineage>
        <taxon>Eukaryota</taxon>
        <taxon>Fungi</taxon>
        <taxon>Dikarya</taxon>
        <taxon>Basidiomycota</taxon>
        <taxon>Agaricomycotina</taxon>
        <taxon>Dacrymycetes</taxon>
        <taxon>Dacrymycetales</taxon>
        <taxon>Dacrymycetaceae</taxon>
        <taxon>Calocera</taxon>
    </lineage>
</organism>
<evidence type="ECO:0000256" key="1">
    <source>
        <dbReference type="SAM" id="MobiDB-lite"/>
    </source>
</evidence>
<accession>A0A167RGN2</accession>
<dbReference type="InterPro" id="IPR009027">
    <property type="entry name" value="Ribosomal_bL9/RNase_H1_N"/>
</dbReference>
<feature type="region of interest" description="Disordered" evidence="1">
    <location>
        <begin position="86"/>
        <end position="133"/>
    </location>
</feature>
<dbReference type="Proteomes" id="UP000076738">
    <property type="component" value="Unassembled WGS sequence"/>
</dbReference>
<evidence type="ECO:0000259" key="2">
    <source>
        <dbReference type="Pfam" id="PF01693"/>
    </source>
</evidence>
<sequence>MGYKTRAEAEQFIQEAQQSPTSPAKPSGPRSGTRCYAVRGGPYQGVYDSWPEAYVRSQGVHGSTPRRCNSREEALEWIHGSTYLQYSSRSSTPSPSSAGSSGLVTWERDDLSSTGSDGTVFSEGVDLSQPELP</sequence>
<dbReference type="Gene3D" id="3.40.970.10">
    <property type="entry name" value="Ribonuclease H1, N-terminal domain"/>
    <property type="match status" value="1"/>
</dbReference>
<name>A0A167RGN2_CALVF</name>
<feature type="compositionally biased region" description="Low complexity" evidence="1">
    <location>
        <begin position="87"/>
        <end position="102"/>
    </location>
</feature>
<protein>
    <recommendedName>
        <fullName evidence="2">Ribonuclease H1 N-terminal domain-containing protein</fullName>
    </recommendedName>
</protein>
<evidence type="ECO:0000313" key="4">
    <source>
        <dbReference type="Proteomes" id="UP000076738"/>
    </source>
</evidence>
<proteinExistence type="predicted"/>
<dbReference type="SUPFAM" id="SSF55658">
    <property type="entry name" value="L9 N-domain-like"/>
    <property type="match status" value="1"/>
</dbReference>
<evidence type="ECO:0000313" key="3">
    <source>
        <dbReference type="EMBL" id="KZP00885.1"/>
    </source>
</evidence>
<keyword evidence="4" id="KW-1185">Reference proteome</keyword>
<gene>
    <name evidence="3" type="ORF">CALVIDRAFT_216411</name>
</gene>
<dbReference type="EMBL" id="KV417268">
    <property type="protein sequence ID" value="KZP00885.1"/>
    <property type="molecule type" value="Genomic_DNA"/>
</dbReference>
<feature type="domain" description="Ribonuclease H1 N-terminal" evidence="2">
    <location>
        <begin position="36"/>
        <end position="77"/>
    </location>
</feature>
<dbReference type="InterPro" id="IPR011320">
    <property type="entry name" value="RNase_H1_N"/>
</dbReference>
<reference evidence="3 4" key="1">
    <citation type="journal article" date="2016" name="Mol. Biol. Evol.">
        <title>Comparative Genomics of Early-Diverging Mushroom-Forming Fungi Provides Insights into the Origins of Lignocellulose Decay Capabilities.</title>
        <authorList>
            <person name="Nagy L.G."/>
            <person name="Riley R."/>
            <person name="Tritt A."/>
            <person name="Adam C."/>
            <person name="Daum C."/>
            <person name="Floudas D."/>
            <person name="Sun H."/>
            <person name="Yadav J.S."/>
            <person name="Pangilinan J."/>
            <person name="Larsson K.H."/>
            <person name="Matsuura K."/>
            <person name="Barry K."/>
            <person name="Labutti K."/>
            <person name="Kuo R."/>
            <person name="Ohm R.A."/>
            <person name="Bhattacharya S.S."/>
            <person name="Shirouzu T."/>
            <person name="Yoshinaga Y."/>
            <person name="Martin F.M."/>
            <person name="Grigoriev I.V."/>
            <person name="Hibbett D.S."/>
        </authorList>
    </citation>
    <scope>NUCLEOTIDE SEQUENCE [LARGE SCALE GENOMIC DNA]</scope>
    <source>
        <strain evidence="3 4">TUFC12733</strain>
    </source>
</reference>
<feature type="region of interest" description="Disordered" evidence="1">
    <location>
        <begin position="1"/>
        <end position="34"/>
    </location>
</feature>